<dbReference type="Pfam" id="PF01636">
    <property type="entry name" value="APH"/>
    <property type="match status" value="1"/>
</dbReference>
<organism evidence="2">
    <name type="scientific">viral metagenome</name>
    <dbReference type="NCBI Taxonomy" id="1070528"/>
    <lineage>
        <taxon>unclassified sequences</taxon>
        <taxon>metagenomes</taxon>
        <taxon>organismal metagenomes</taxon>
    </lineage>
</organism>
<dbReference type="InterPro" id="IPR017441">
    <property type="entry name" value="Protein_kinase_ATP_BS"/>
</dbReference>
<proteinExistence type="predicted"/>
<dbReference type="InterPro" id="IPR011009">
    <property type="entry name" value="Kinase-like_dom_sf"/>
</dbReference>
<evidence type="ECO:0000313" key="2">
    <source>
        <dbReference type="EMBL" id="QHS88481.1"/>
    </source>
</evidence>
<accession>A0A6C0B9T9</accession>
<name>A0A6C0B9T9_9ZZZZ</name>
<dbReference type="PROSITE" id="PS00107">
    <property type="entry name" value="PROTEIN_KINASE_ATP"/>
    <property type="match status" value="1"/>
</dbReference>
<sequence>MDLPKMKKYVSLFLKKYKPSNQEPVNEPLFSKMENMIHSMIKEISMEDANYWAPSWIRIETKDYYKCEKQLTMTAVGKGAFGTVYKVPVKPCMKNIPPGVKEVAVKLERIDYSKFYKPNHLKTVVDISRKAHEIGIGPALYDVFILKGPNFFSLVKVYEYIEGKEWGNFKSNKELNHALAQLKEHIHTMNKAGIIHHDLHEGNVMISNNKVYIVDFDRANFYDTEEEENIYRFKQNTYDDFSFEQIRSKTIFVFNMLVKKKIINTGTRKNR</sequence>
<dbReference type="SUPFAM" id="SSF56112">
    <property type="entry name" value="Protein kinase-like (PK-like)"/>
    <property type="match status" value="1"/>
</dbReference>
<dbReference type="Gene3D" id="1.10.510.10">
    <property type="entry name" value="Transferase(Phosphotransferase) domain 1"/>
    <property type="match status" value="1"/>
</dbReference>
<dbReference type="InterPro" id="IPR000719">
    <property type="entry name" value="Prot_kinase_dom"/>
</dbReference>
<dbReference type="GO" id="GO:0004672">
    <property type="term" value="F:protein kinase activity"/>
    <property type="evidence" value="ECO:0007669"/>
    <property type="project" value="InterPro"/>
</dbReference>
<reference evidence="2" key="1">
    <citation type="journal article" date="2020" name="Nature">
        <title>Giant virus diversity and host interactions through global metagenomics.</title>
        <authorList>
            <person name="Schulz F."/>
            <person name="Roux S."/>
            <person name="Paez-Espino D."/>
            <person name="Jungbluth S."/>
            <person name="Walsh D.A."/>
            <person name="Denef V.J."/>
            <person name="McMahon K.D."/>
            <person name="Konstantinidis K.T."/>
            <person name="Eloe-Fadrosh E.A."/>
            <person name="Kyrpides N.C."/>
            <person name="Woyke T."/>
        </authorList>
    </citation>
    <scope>NUCLEOTIDE SEQUENCE</scope>
    <source>
        <strain evidence="2">GVMAG-M-3300010158-55</strain>
    </source>
</reference>
<dbReference type="GO" id="GO:0005524">
    <property type="term" value="F:ATP binding"/>
    <property type="evidence" value="ECO:0007669"/>
    <property type="project" value="InterPro"/>
</dbReference>
<dbReference type="EMBL" id="MN739097">
    <property type="protein sequence ID" value="QHS88481.1"/>
    <property type="molecule type" value="Genomic_DNA"/>
</dbReference>
<dbReference type="PROSITE" id="PS50011">
    <property type="entry name" value="PROTEIN_KINASE_DOM"/>
    <property type="match status" value="1"/>
</dbReference>
<dbReference type="AlphaFoldDB" id="A0A6C0B9T9"/>
<feature type="domain" description="Protein kinase" evidence="1">
    <location>
        <begin position="70"/>
        <end position="271"/>
    </location>
</feature>
<dbReference type="InterPro" id="IPR002575">
    <property type="entry name" value="Aminoglycoside_PTrfase"/>
</dbReference>
<protein>
    <recommendedName>
        <fullName evidence="1">Protein kinase domain-containing protein</fullName>
    </recommendedName>
</protein>
<evidence type="ECO:0000259" key="1">
    <source>
        <dbReference type="PROSITE" id="PS50011"/>
    </source>
</evidence>